<name>A0A182J0H5_ANOAO</name>
<dbReference type="AlphaFoldDB" id="A0A182J0H5"/>
<reference evidence="2" key="1">
    <citation type="submission" date="2022-08" db="UniProtKB">
        <authorList>
            <consortium name="EnsemblMetazoa"/>
        </authorList>
    </citation>
    <scope>IDENTIFICATION</scope>
    <source>
        <strain evidence="2">EBRO</strain>
    </source>
</reference>
<sequence>MRNQHHPPDECYEGQNGELHLQRGGPSQTALERVIARLLVVHDVLELGLDQLPVVVGDQILVRILETLSALAFVAARFVPTAQDRHTLQAEGMRRREREKEMRPMR</sequence>
<protein>
    <submittedName>
        <fullName evidence="2">Uncharacterized protein</fullName>
    </submittedName>
</protein>
<accession>A0A182J0H5</accession>
<evidence type="ECO:0000256" key="1">
    <source>
        <dbReference type="SAM" id="MobiDB-lite"/>
    </source>
</evidence>
<proteinExistence type="predicted"/>
<evidence type="ECO:0000313" key="2">
    <source>
        <dbReference type="EnsemblMetazoa" id="AATE009011-PA.1"/>
    </source>
</evidence>
<organism evidence="2">
    <name type="scientific">Anopheles atroparvus</name>
    <name type="common">European mosquito</name>
    <dbReference type="NCBI Taxonomy" id="41427"/>
    <lineage>
        <taxon>Eukaryota</taxon>
        <taxon>Metazoa</taxon>
        <taxon>Ecdysozoa</taxon>
        <taxon>Arthropoda</taxon>
        <taxon>Hexapoda</taxon>
        <taxon>Insecta</taxon>
        <taxon>Pterygota</taxon>
        <taxon>Neoptera</taxon>
        <taxon>Endopterygota</taxon>
        <taxon>Diptera</taxon>
        <taxon>Nematocera</taxon>
        <taxon>Culicoidea</taxon>
        <taxon>Culicidae</taxon>
        <taxon>Anophelinae</taxon>
        <taxon>Anopheles</taxon>
    </lineage>
</organism>
<dbReference type="EnsemblMetazoa" id="AATE009011-RA">
    <property type="protein sequence ID" value="AATE009011-PA.1"/>
    <property type="gene ID" value="AATE009011"/>
</dbReference>
<dbReference type="VEuPathDB" id="VectorBase:AATE009011"/>
<feature type="region of interest" description="Disordered" evidence="1">
    <location>
        <begin position="1"/>
        <end position="26"/>
    </location>
</feature>
<feature type="region of interest" description="Disordered" evidence="1">
    <location>
        <begin position="87"/>
        <end position="106"/>
    </location>
</feature>